<dbReference type="AlphaFoldDB" id="A0A820A8R9"/>
<comment type="caution">
    <text evidence="3">The sequence shown here is derived from an EMBL/GenBank/DDBJ whole genome shotgun (WGS) entry which is preliminary data.</text>
</comment>
<feature type="domain" description="Apple" evidence="2">
    <location>
        <begin position="54"/>
        <end position="122"/>
    </location>
</feature>
<dbReference type="EMBL" id="CAJOBO010000249">
    <property type="protein sequence ID" value="CAF4174195.1"/>
    <property type="molecule type" value="Genomic_DNA"/>
</dbReference>
<dbReference type="Pfam" id="PF00024">
    <property type="entry name" value="PAN_1"/>
    <property type="match status" value="1"/>
</dbReference>
<accession>A0A820A8R9</accession>
<evidence type="ECO:0000256" key="1">
    <source>
        <dbReference type="SAM" id="MobiDB-lite"/>
    </source>
</evidence>
<reference evidence="3" key="1">
    <citation type="submission" date="2021-02" db="EMBL/GenBank/DDBJ databases">
        <authorList>
            <person name="Nowell W R."/>
        </authorList>
    </citation>
    <scope>NUCLEOTIDE SEQUENCE</scope>
</reference>
<feature type="region of interest" description="Disordered" evidence="1">
    <location>
        <begin position="22"/>
        <end position="41"/>
    </location>
</feature>
<sequence>MAKFIQIYRRLPRQLRLQRLLPQQQRPRQQQQQRRRRRQRQRRQVIVPFSLLFCAVKITNWDYPNNELVNASPMTFSVCCAWCLATSSCRAFTLNFGSSTCWIKTSSGGVGRNEPSSIAAKY</sequence>
<proteinExistence type="predicted"/>
<name>A0A820A8R9_9BILA</name>
<feature type="compositionally biased region" description="Low complexity" evidence="1">
    <location>
        <begin position="22"/>
        <end position="32"/>
    </location>
</feature>
<evidence type="ECO:0000313" key="4">
    <source>
        <dbReference type="Proteomes" id="UP000663851"/>
    </source>
</evidence>
<dbReference type="InterPro" id="IPR003609">
    <property type="entry name" value="Pan_app"/>
</dbReference>
<dbReference type="Proteomes" id="UP000663851">
    <property type="component" value="Unassembled WGS sequence"/>
</dbReference>
<dbReference type="Gene3D" id="3.50.4.10">
    <property type="entry name" value="Hepatocyte Growth Factor"/>
    <property type="match status" value="1"/>
</dbReference>
<protein>
    <recommendedName>
        <fullName evidence="2">Apple domain-containing protein</fullName>
    </recommendedName>
</protein>
<gene>
    <name evidence="3" type="ORF">HFQ381_LOCUS5803</name>
</gene>
<evidence type="ECO:0000313" key="3">
    <source>
        <dbReference type="EMBL" id="CAF4174195.1"/>
    </source>
</evidence>
<organism evidence="3 4">
    <name type="scientific">Rotaria socialis</name>
    <dbReference type="NCBI Taxonomy" id="392032"/>
    <lineage>
        <taxon>Eukaryota</taxon>
        <taxon>Metazoa</taxon>
        <taxon>Spiralia</taxon>
        <taxon>Gnathifera</taxon>
        <taxon>Rotifera</taxon>
        <taxon>Eurotatoria</taxon>
        <taxon>Bdelloidea</taxon>
        <taxon>Philodinida</taxon>
        <taxon>Philodinidae</taxon>
        <taxon>Rotaria</taxon>
    </lineage>
</organism>
<dbReference type="PROSITE" id="PS50948">
    <property type="entry name" value="PAN"/>
    <property type="match status" value="1"/>
</dbReference>
<evidence type="ECO:0000259" key="2">
    <source>
        <dbReference type="PROSITE" id="PS50948"/>
    </source>
</evidence>